<reference evidence="1" key="1">
    <citation type="submission" date="2022-04" db="EMBL/GenBank/DDBJ databases">
        <title>Roseibium sp. CAU 1639 isolated from mud.</title>
        <authorList>
            <person name="Kim W."/>
        </authorList>
    </citation>
    <scope>NUCLEOTIDE SEQUENCE</scope>
    <source>
        <strain evidence="1">CAU 1639</strain>
    </source>
</reference>
<protein>
    <submittedName>
        <fullName evidence="1">Uncharacterized protein</fullName>
    </submittedName>
</protein>
<name>A0ABT0GPK6_9HYPH</name>
<dbReference type="EMBL" id="JALNMJ010000002">
    <property type="protein sequence ID" value="MCK7611361.1"/>
    <property type="molecule type" value="Genomic_DNA"/>
</dbReference>
<comment type="caution">
    <text evidence="1">The sequence shown here is derived from an EMBL/GenBank/DDBJ whole genome shotgun (WGS) entry which is preliminary data.</text>
</comment>
<sequence length="65" mass="7300">MASGIARLKMFAKTDATTTSRGNPGEDIHFPVGECLTRIRGRKKDEKTEFSITRPESSSYSFKLF</sequence>
<evidence type="ECO:0000313" key="2">
    <source>
        <dbReference type="Proteomes" id="UP001431221"/>
    </source>
</evidence>
<evidence type="ECO:0000313" key="1">
    <source>
        <dbReference type="EMBL" id="MCK7611361.1"/>
    </source>
</evidence>
<dbReference type="Proteomes" id="UP001431221">
    <property type="component" value="Unassembled WGS sequence"/>
</dbReference>
<proteinExistence type="predicted"/>
<dbReference type="RefSeq" id="WP_248151085.1">
    <property type="nucleotide sequence ID" value="NZ_JALNMJ010000002.1"/>
</dbReference>
<organism evidence="1 2">
    <name type="scientific">Roseibium sediminicola</name>
    <dbReference type="NCBI Taxonomy" id="2933272"/>
    <lineage>
        <taxon>Bacteria</taxon>
        <taxon>Pseudomonadati</taxon>
        <taxon>Pseudomonadota</taxon>
        <taxon>Alphaproteobacteria</taxon>
        <taxon>Hyphomicrobiales</taxon>
        <taxon>Stappiaceae</taxon>
        <taxon>Roseibium</taxon>
    </lineage>
</organism>
<keyword evidence="2" id="KW-1185">Reference proteome</keyword>
<gene>
    <name evidence="1" type="ORF">M0H32_04240</name>
</gene>
<accession>A0ABT0GPK6</accession>